<dbReference type="Gene3D" id="2.40.128.720">
    <property type="match status" value="2"/>
</dbReference>
<evidence type="ECO:0000313" key="3">
    <source>
        <dbReference type="Proteomes" id="UP001501302"/>
    </source>
</evidence>
<gene>
    <name evidence="2" type="ORF">GCM10023314_06760</name>
</gene>
<evidence type="ECO:0000313" key="2">
    <source>
        <dbReference type="EMBL" id="GAA4937065.1"/>
    </source>
</evidence>
<proteinExistence type="predicted"/>
<organism evidence="2 3">
    <name type="scientific">Algibacter agarivorans</name>
    <dbReference type="NCBI Taxonomy" id="1109741"/>
    <lineage>
        <taxon>Bacteria</taxon>
        <taxon>Pseudomonadati</taxon>
        <taxon>Bacteroidota</taxon>
        <taxon>Flavobacteriia</taxon>
        <taxon>Flavobacteriales</taxon>
        <taxon>Flavobacteriaceae</taxon>
        <taxon>Algibacter</taxon>
    </lineage>
</organism>
<comment type="caution">
    <text evidence="2">The sequence shown here is derived from an EMBL/GenBank/DDBJ whole genome shotgun (WGS) entry which is preliminary data.</text>
</comment>
<reference evidence="3" key="1">
    <citation type="journal article" date="2019" name="Int. J. Syst. Evol. Microbiol.">
        <title>The Global Catalogue of Microorganisms (GCM) 10K type strain sequencing project: providing services to taxonomists for standard genome sequencing and annotation.</title>
        <authorList>
            <consortium name="The Broad Institute Genomics Platform"/>
            <consortium name="The Broad Institute Genome Sequencing Center for Infectious Disease"/>
            <person name="Wu L."/>
            <person name="Ma J."/>
        </authorList>
    </citation>
    <scope>NUCLEOTIDE SEQUENCE [LARGE SCALE GENOMIC DNA]</scope>
    <source>
        <strain evidence="3">JCM 18285</strain>
    </source>
</reference>
<dbReference type="EMBL" id="BAABJJ010000010">
    <property type="protein sequence ID" value="GAA4937065.1"/>
    <property type="molecule type" value="Genomic_DNA"/>
</dbReference>
<keyword evidence="1" id="KW-0732">Signal</keyword>
<feature type="signal peptide" evidence="1">
    <location>
        <begin position="1"/>
        <end position="19"/>
    </location>
</feature>
<sequence length="260" mass="30556">MKRITTLLIAILISSFATAQITKKINQEFEITKADKISRIHKKGIKDVKNRSYKASSLNKTITADSKTLDSILIQEWDNDFNIWRYSAKQEFTYNGNNIEMTISFIWNGVTSTLDPYIKDEYSFDSNGNLSSQMRSFQNTPNIWEFVSKTEFTYDSSGNLILEENYEWNSNQWAKTFKNEIAYNLDQKVTLDKGYTWDSGINQWVNLYRDEYFYTDPLMPYEINSYWNNGISDWVLNSKWEYIIDPSTSLLNLEIYTEGI</sequence>
<evidence type="ECO:0000256" key="1">
    <source>
        <dbReference type="SAM" id="SignalP"/>
    </source>
</evidence>
<feature type="chain" id="PRO_5047086042" description="YD repeat-containing protein" evidence="1">
    <location>
        <begin position="20"/>
        <end position="260"/>
    </location>
</feature>
<keyword evidence="3" id="KW-1185">Reference proteome</keyword>
<protein>
    <recommendedName>
        <fullName evidence="4">YD repeat-containing protein</fullName>
    </recommendedName>
</protein>
<evidence type="ECO:0008006" key="4">
    <source>
        <dbReference type="Google" id="ProtNLM"/>
    </source>
</evidence>
<dbReference type="RefSeq" id="WP_345190186.1">
    <property type="nucleotide sequence ID" value="NZ_BAABJJ010000010.1"/>
</dbReference>
<accession>A0ABP9GCQ1</accession>
<name>A0ABP9GCQ1_9FLAO</name>
<dbReference type="Proteomes" id="UP001501302">
    <property type="component" value="Unassembled WGS sequence"/>
</dbReference>